<reference evidence="4 5" key="1">
    <citation type="submission" date="2012-03" db="EMBL/GenBank/DDBJ databases">
        <title>Whole Genome Assembly of Papio anubis.</title>
        <authorList>
            <person name="Liu Y.L."/>
            <person name="Abraham K.A."/>
            <person name="Akbar H.A."/>
            <person name="Ali S.A."/>
            <person name="Anosike U.A."/>
            <person name="Aqrawi P.A."/>
            <person name="Arias F.A."/>
            <person name="Attaway T.A."/>
            <person name="Awwad R.A."/>
            <person name="Babu C.B."/>
            <person name="Bandaranaike D.B."/>
            <person name="Battles P.B."/>
            <person name="Bell A.B."/>
            <person name="Beltran B.B."/>
            <person name="Berhane-Mersha D.B."/>
            <person name="Bess C.B."/>
            <person name="Bickham C.B."/>
            <person name="Bolden T.B."/>
            <person name="Carter K.C."/>
            <person name="Chau D.C."/>
            <person name="Chavez A.C."/>
            <person name="Clerc-Blankenburg K.C."/>
            <person name="Coyle M.C."/>
            <person name="Dao M.D."/>
            <person name="Davila M.L.D."/>
            <person name="Davy-Carroll L.D."/>
            <person name="Denson S.D."/>
            <person name="Dinh H.D."/>
            <person name="Fernandez S.F."/>
            <person name="Fernando P.F."/>
            <person name="Forbes L.F."/>
            <person name="Francis C.F."/>
            <person name="Francisco L.F."/>
            <person name="Fu Q.F."/>
            <person name="Garcia-Iii R.G."/>
            <person name="Garrett T.G."/>
            <person name="Gross S.G."/>
            <person name="Gubbala S.G."/>
            <person name="Hirani K.H."/>
            <person name="Hogues M.H."/>
            <person name="Hollins B.H."/>
            <person name="Jackson L.J."/>
            <person name="Javaid M.J."/>
            <person name="Jhangiani S.J."/>
            <person name="Johnson A.J."/>
            <person name="Johnson B.J."/>
            <person name="Jones J.J."/>
            <person name="Joshi V.J."/>
            <person name="Kalu J.K."/>
            <person name="Khan N.K."/>
            <person name="Korchina V.K."/>
            <person name="Kovar C.K."/>
            <person name="Lago L.L."/>
            <person name="Lara F.L."/>
            <person name="Le T.-K.L."/>
            <person name="Lee S.L."/>
            <person name="Legall-Iii F.L."/>
            <person name="Lemon S.L."/>
            <person name="Liu J.L."/>
            <person name="Liu Y.-S.L."/>
            <person name="Liyanage D.L."/>
            <person name="Lopez J.L."/>
            <person name="Lorensuhewa L.L."/>
            <person name="Mata R.M."/>
            <person name="Mathew T.M."/>
            <person name="Mercado C.M."/>
            <person name="Mercado I.M."/>
            <person name="Morales K.M."/>
            <person name="Morgan M.M."/>
            <person name="Munidasa M.M."/>
            <person name="Ngo D.N."/>
            <person name="Nguyen L.N."/>
            <person name="Nguyen T.N."/>
            <person name="Nguyen N.N."/>
            <person name="Obregon M.O."/>
            <person name="Okwuonu G.O."/>
            <person name="Ongeri F.O."/>
            <person name="Onwere C.O."/>
            <person name="Osifeso I.O."/>
            <person name="Parra A.P."/>
            <person name="Patil S.P."/>
            <person name="Perez A.P."/>
            <person name="Perez Y.P."/>
            <person name="Pham C.P."/>
            <person name="Pu L.-L.P."/>
            <person name="Puazo M.P."/>
            <person name="Quiroz J.Q."/>
            <person name="Rouhana J.R."/>
            <person name="Ruiz M.R."/>
            <person name="Ruiz S.-J.R."/>
            <person name="Saada N.S."/>
            <person name="Santibanez J.S."/>
            <person name="Scheel M.S."/>
            <person name="Schneider B.S."/>
            <person name="Simmons D.S."/>
            <person name="Sisson I.S."/>
            <person name="Tang L.-Y.T."/>
            <person name="Thornton R.T."/>
            <person name="Tisius J.T."/>
            <person name="Toledanes G.T."/>
            <person name="Trejos Z.T."/>
            <person name="Usmani K.U."/>
            <person name="Varghese R.V."/>
            <person name="Vattathil S.V."/>
            <person name="Vee V.V."/>
            <person name="Walker D.W."/>
            <person name="Weissenberger G.W."/>
            <person name="White C.W."/>
            <person name="Williams A.W."/>
            <person name="Woodworth J.W."/>
            <person name="Wright R.W."/>
            <person name="Zhu Y.Z."/>
            <person name="Han Y.H."/>
            <person name="Newsham I.N."/>
            <person name="Nazareth L.N."/>
            <person name="Worley K.W."/>
            <person name="Muzny D.M."/>
            <person name="Rogers J.R."/>
            <person name="Gibbs R.G."/>
        </authorList>
    </citation>
    <scope>NUCLEOTIDE SEQUENCE [LARGE SCALE GENOMIC DNA]</scope>
</reference>
<feature type="region of interest" description="Disordered" evidence="3">
    <location>
        <begin position="378"/>
        <end position="399"/>
    </location>
</feature>
<evidence type="ECO:0000313" key="4">
    <source>
        <dbReference type="Ensembl" id="ENSPANP00000060301.1"/>
    </source>
</evidence>
<evidence type="ECO:0000256" key="2">
    <source>
        <dbReference type="ARBA" id="ARBA00023054"/>
    </source>
</evidence>
<proteinExistence type="inferred from homology"/>
<feature type="region of interest" description="Disordered" evidence="3">
    <location>
        <begin position="150"/>
        <end position="200"/>
    </location>
</feature>
<dbReference type="PANTHER" id="PTHR15919">
    <property type="entry name" value="DAPPER-RELATED"/>
    <property type="match status" value="1"/>
</dbReference>
<evidence type="ECO:0000256" key="1">
    <source>
        <dbReference type="ARBA" id="ARBA00010807"/>
    </source>
</evidence>
<evidence type="ECO:0000313" key="5">
    <source>
        <dbReference type="Proteomes" id="UP000028761"/>
    </source>
</evidence>
<feature type="region of interest" description="Disordered" evidence="3">
    <location>
        <begin position="533"/>
        <end position="616"/>
    </location>
</feature>
<sequence length="961" mass="102478">MPLHSSLGDRARPCLKKKKKKQGAVSKLQGFEISTAIVMVTRSLQCDNVPIIYLYKHFKTLTSPFSAFVPLAPPCPSPPGSSSRLALPAEVTDALSWPRGVGAPALPAVGEGPWGVCGAGPGAAAVTSGRVQTPPSATGRRFQPTLATCGARGGERRRRRTRDTARDPRALGLRRSSWGSGGRDTAREMWTPGGPPGPASWDRRRLGARLRAAFAGLQELQGLRATQQERVRGALALQPPPAPAAPCGPHGPHGPEQQLEAALAALQEQLSRLRQQDIGLKTHLDQLDLQISKLQLDVGTASGEALDSDSRPSSGFYEMSDGGSCSLSTSCASVCSDHISPSLGSLLPVAQAPKARPSMGDWRPRSVDETTVPAWRPQATEEGTRPRGSMENAGQPWGTFWPRPVSTGDLDRALLADTGPQKASADAELLGLLCQGVDIPLHMPDPKYRQDLVSQGGREMYPYPSPLHAVALQSPLFALAKETPQSGGPSFPRETSLGPAGLNTIQNGPVLEAGPARARAYIDRLLHLWGRETPAKGSGGEQGPLRHAASPSPQRQGGWSTDGGGRLLVFAPGREDEGGPAQSRGAGRGPQQQGSMPLEGPQHPGNLPEEGSKPSNSCVLRETMAWPSPSLKAQQTPPAQDCGRGNVISPSRMLDNSPSPASGHFAHPSFAASLKMGPPKSKAEKIKRRPTDKVLRFARQPPLLLERPEGAHAAPQPSLEWDPAHWSPGRGGLPRRPTLAWEAPGRSCSESTLYPMPVLVPVAVAPQEGHRTSAQALFPFEAALLTSVARRKHRRWQSTMEISARARLASCPESNPGPPRPVARRAGGPQARGRPLLVRQDAQTRSNSEPSKHSAECDPRFPSVIPETSEGESSDHTTNRFGDHESSSSDEEGGAQSRDCDLALGYVAAGHTELTWTQEVPVSSGPLLSPVPKLCRIKASKALKKKIRRFQPTALKVMTMV</sequence>
<dbReference type="GO" id="GO:0005737">
    <property type="term" value="C:cytoplasm"/>
    <property type="evidence" value="ECO:0007669"/>
    <property type="project" value="TreeGrafter"/>
</dbReference>
<keyword evidence="5" id="KW-1185">Reference proteome</keyword>
<dbReference type="Ensembl" id="ENSPANT00000082125.1">
    <property type="protein sequence ID" value="ENSPANP00000060301.1"/>
    <property type="gene ID" value="ENSPANG00000047307.1"/>
</dbReference>
<feature type="region of interest" description="Disordered" evidence="3">
    <location>
        <begin position="807"/>
        <end position="897"/>
    </location>
</feature>
<dbReference type="GO" id="GO:1900108">
    <property type="term" value="P:negative regulation of nodal signaling pathway"/>
    <property type="evidence" value="ECO:0007669"/>
    <property type="project" value="TreeGrafter"/>
</dbReference>
<feature type="compositionally biased region" description="Basic and acidic residues" evidence="3">
    <location>
        <begin position="850"/>
        <end position="859"/>
    </location>
</feature>
<comment type="similarity">
    <text evidence="1">Belongs to the dapper family.</text>
</comment>
<feature type="region of interest" description="Disordered" evidence="3">
    <location>
        <begin position="708"/>
        <end position="732"/>
    </location>
</feature>
<dbReference type="InterPro" id="IPR024843">
    <property type="entry name" value="Dapper"/>
</dbReference>
<keyword evidence="2" id="KW-0175">Coiled coil</keyword>
<dbReference type="Proteomes" id="UP000028761">
    <property type="component" value="Chromosome 6"/>
</dbReference>
<feature type="compositionally biased region" description="Basic and acidic residues" evidence="3">
    <location>
        <begin position="873"/>
        <end position="887"/>
    </location>
</feature>
<protein>
    <submittedName>
        <fullName evidence="4">Dishevelled binding antagonist of beta catenin 2</fullName>
    </submittedName>
</protein>
<dbReference type="Pfam" id="PF15268">
    <property type="entry name" value="Dapper"/>
    <property type="match status" value="1"/>
</dbReference>
<reference evidence="4" key="3">
    <citation type="submission" date="2025-09" db="UniProtKB">
        <authorList>
            <consortium name="Ensembl"/>
        </authorList>
    </citation>
    <scope>IDENTIFICATION</scope>
</reference>
<name>A0A8I5NEB0_PAPAN</name>
<gene>
    <name evidence="4" type="primary">DACT2</name>
</gene>
<feature type="region of interest" description="Disordered" evidence="3">
    <location>
        <begin position="629"/>
        <end position="688"/>
    </location>
</feature>
<organism evidence="4 5">
    <name type="scientific">Papio anubis</name>
    <name type="common">Olive baboon</name>
    <dbReference type="NCBI Taxonomy" id="9555"/>
    <lineage>
        <taxon>Eukaryota</taxon>
        <taxon>Metazoa</taxon>
        <taxon>Chordata</taxon>
        <taxon>Craniata</taxon>
        <taxon>Vertebrata</taxon>
        <taxon>Euteleostomi</taxon>
        <taxon>Mammalia</taxon>
        <taxon>Eutheria</taxon>
        <taxon>Euarchontoglires</taxon>
        <taxon>Primates</taxon>
        <taxon>Haplorrhini</taxon>
        <taxon>Catarrhini</taxon>
        <taxon>Cercopithecidae</taxon>
        <taxon>Cercopithecinae</taxon>
        <taxon>Papio</taxon>
    </lineage>
</organism>
<dbReference type="PANTHER" id="PTHR15919:SF13">
    <property type="entry name" value="DAPPER HOMOLOG 2"/>
    <property type="match status" value="1"/>
</dbReference>
<dbReference type="AlphaFoldDB" id="A0A8I5NEB0"/>
<dbReference type="OMA" id="GNDVYPY"/>
<feature type="compositionally biased region" description="Low complexity" evidence="3">
    <location>
        <begin position="824"/>
        <end position="835"/>
    </location>
</feature>
<reference evidence="4" key="2">
    <citation type="submission" date="2025-08" db="UniProtKB">
        <authorList>
            <consortium name="Ensembl"/>
        </authorList>
    </citation>
    <scope>IDENTIFICATION</scope>
</reference>
<accession>A0A8I5NEB0</accession>
<evidence type="ECO:0000256" key="3">
    <source>
        <dbReference type="SAM" id="MobiDB-lite"/>
    </source>
</evidence>
<dbReference type="GeneTree" id="ENSGT00950000183181"/>